<comment type="catalytic activity">
    <reaction evidence="7 8">
        <text>N-terminal L-glutaminyl-[protein] + H2O = N-terminal L-glutamyl-[protein] + NH4(+)</text>
        <dbReference type="Rhea" id="RHEA:50680"/>
        <dbReference type="Rhea" id="RHEA-COMP:12668"/>
        <dbReference type="Rhea" id="RHEA-COMP:12777"/>
        <dbReference type="ChEBI" id="CHEBI:15377"/>
        <dbReference type="ChEBI" id="CHEBI:28938"/>
        <dbReference type="ChEBI" id="CHEBI:64721"/>
        <dbReference type="ChEBI" id="CHEBI:64722"/>
        <dbReference type="EC" id="3.5.1.122"/>
    </reaction>
</comment>
<dbReference type="PANTHER" id="PTHR13035">
    <property type="entry name" value="PROTEIN N-TERMINAL GLUTAMINE AMIDOHYDROLASE"/>
    <property type="match status" value="1"/>
</dbReference>
<sequence length="189" mass="21934">MHKEHVSSKYVNITPSRDECVYTSCYCEENVWKLCEHAKTQTQIHLDEVYAVFISNERKMIPIWKQKSSRGDEPVVWVGTVIWLSYSEHGGNMKPHPCLFLSIMAKKYCSLHCKLLQRSQYNIHHSVCRIITLSYFIRISRDRALFMTRIQSCLSPVLSMFTLQKPSIQIMALNQLSGGSCELFLQIPT</sequence>
<comment type="similarity">
    <text evidence="2 8">Belongs to the NTAQ1 family.</text>
</comment>
<reference evidence="10" key="1">
    <citation type="submission" date="2025-08" db="UniProtKB">
        <authorList>
            <consortium name="Ensembl"/>
        </authorList>
    </citation>
    <scope>IDENTIFICATION</scope>
</reference>
<dbReference type="PANTHER" id="PTHR13035:SF0">
    <property type="entry name" value="PROTEIN N-TERMINAL GLUTAMINE AMIDOHYDROLASE"/>
    <property type="match status" value="1"/>
</dbReference>
<accession>A0A674EV96</accession>
<dbReference type="GeneTree" id="ENSGT00390000014398"/>
<gene>
    <name evidence="10" type="primary">NTAQ1</name>
    <name evidence="10" type="synonym">ntaq1</name>
</gene>
<evidence type="ECO:0000313" key="10">
    <source>
        <dbReference type="Ensembl" id="ENSSTUP00000111895.1"/>
    </source>
</evidence>
<reference evidence="10" key="2">
    <citation type="submission" date="2025-09" db="UniProtKB">
        <authorList>
            <consortium name="Ensembl"/>
        </authorList>
    </citation>
    <scope>IDENTIFICATION</scope>
</reference>
<dbReference type="GO" id="GO:0070773">
    <property type="term" value="F:protein-N-terminal glutamine amidohydrolase activity"/>
    <property type="evidence" value="ECO:0007669"/>
    <property type="project" value="UniProtKB-UniRule"/>
</dbReference>
<comment type="function">
    <text evidence="1">Mediates the side-chain deamidation of N-terminal glutamine residues to glutamate, an important step in N-end rule pathway of protein degradation. Conversion of the resulting N-terminal glutamine to glutamate renders the protein susceptible to arginylation, polyubiquitination and degradation as specified by the N-end rule. Does not act on substrates with internal or C-terminal glutamine and does not act on non-glutamine residues in any position. Does not deaminate acetylated N-terminal glutamine. With the exception of proline, all tested second-position residues on substrate peptides do not greatly influence the activity. In contrast, a proline at position 2, virtually abolishes deamidation of N-terminal glutamine.</text>
</comment>
<evidence type="ECO:0000256" key="4">
    <source>
        <dbReference type="ARBA" id="ARBA00012718"/>
    </source>
</evidence>
<organism evidence="10 11">
    <name type="scientific">Salmo trutta</name>
    <name type="common">Brown trout</name>
    <dbReference type="NCBI Taxonomy" id="8032"/>
    <lineage>
        <taxon>Eukaryota</taxon>
        <taxon>Metazoa</taxon>
        <taxon>Chordata</taxon>
        <taxon>Craniata</taxon>
        <taxon>Vertebrata</taxon>
        <taxon>Euteleostomi</taxon>
        <taxon>Actinopterygii</taxon>
        <taxon>Neopterygii</taxon>
        <taxon>Teleostei</taxon>
        <taxon>Protacanthopterygii</taxon>
        <taxon>Salmoniformes</taxon>
        <taxon>Salmonidae</taxon>
        <taxon>Salmoninae</taxon>
        <taxon>Salmo</taxon>
    </lineage>
</organism>
<dbReference type="Proteomes" id="UP000472277">
    <property type="component" value="Chromosome 34"/>
</dbReference>
<dbReference type="InterPro" id="IPR037132">
    <property type="entry name" value="N_Gln_amidohydro_ab_roll_sf"/>
</dbReference>
<protein>
    <recommendedName>
        <fullName evidence="5 8">Protein N-terminal glutamine amidohydrolase</fullName>
        <ecNumber evidence="4 8">3.5.1.122</ecNumber>
    </recommendedName>
    <alternativeName>
        <fullName evidence="8">Protein NH2-terminal glutamine deamidase</fullName>
    </alternativeName>
</protein>
<keyword evidence="6 8" id="KW-0378">Hydrolase</keyword>
<dbReference type="Gene3D" id="3.10.620.10">
    <property type="entry name" value="Protein N-terminal glutamine amidohydrolase, alpha beta roll"/>
    <property type="match status" value="1"/>
</dbReference>
<evidence type="ECO:0000256" key="7">
    <source>
        <dbReference type="ARBA" id="ARBA00048768"/>
    </source>
</evidence>
<dbReference type="GO" id="GO:0005829">
    <property type="term" value="C:cytosol"/>
    <property type="evidence" value="ECO:0007669"/>
    <property type="project" value="TreeGrafter"/>
</dbReference>
<evidence type="ECO:0000256" key="3">
    <source>
        <dbReference type="ARBA" id="ARBA00011245"/>
    </source>
</evidence>
<evidence type="ECO:0000259" key="9">
    <source>
        <dbReference type="Pfam" id="PF09764"/>
    </source>
</evidence>
<dbReference type="Pfam" id="PF09764">
    <property type="entry name" value="Nt_Gln_amidase"/>
    <property type="match status" value="1"/>
</dbReference>
<dbReference type="Ensembl" id="ENSSTUT00000119792.1">
    <property type="protein sequence ID" value="ENSSTUP00000111895.1"/>
    <property type="gene ID" value="ENSSTUG00000049549.1"/>
</dbReference>
<evidence type="ECO:0000256" key="1">
    <source>
        <dbReference type="ARBA" id="ARBA00002022"/>
    </source>
</evidence>
<evidence type="ECO:0000256" key="6">
    <source>
        <dbReference type="ARBA" id="ARBA00022801"/>
    </source>
</evidence>
<keyword evidence="11" id="KW-1185">Reference proteome</keyword>
<name>A0A674EV96_SALTR</name>
<dbReference type="AlphaFoldDB" id="A0A674EV96"/>
<proteinExistence type="inferred from homology"/>
<evidence type="ECO:0000256" key="5">
    <source>
        <dbReference type="ARBA" id="ARBA00021247"/>
    </source>
</evidence>
<feature type="domain" description="Protein N-terminal glutamine amidohydrolase alpha beta roll" evidence="9">
    <location>
        <begin position="22"/>
        <end position="137"/>
    </location>
</feature>
<evidence type="ECO:0000256" key="2">
    <source>
        <dbReference type="ARBA" id="ARBA00008985"/>
    </source>
</evidence>
<evidence type="ECO:0000313" key="11">
    <source>
        <dbReference type="Proteomes" id="UP000472277"/>
    </source>
</evidence>
<dbReference type="InterPro" id="IPR039733">
    <property type="entry name" value="NTAQ1"/>
</dbReference>
<comment type="subunit">
    <text evidence="3 8">Monomer.</text>
</comment>
<evidence type="ECO:0000256" key="8">
    <source>
        <dbReference type="RuleBase" id="RU367082"/>
    </source>
</evidence>
<dbReference type="EC" id="3.5.1.122" evidence="4 8"/>
<dbReference type="GO" id="GO:0005634">
    <property type="term" value="C:nucleus"/>
    <property type="evidence" value="ECO:0007669"/>
    <property type="project" value="TreeGrafter"/>
</dbReference>
<dbReference type="InterPro" id="IPR023128">
    <property type="entry name" value="Prot_N_Gln_amidohydro_ab_roll"/>
</dbReference>
<dbReference type="GO" id="GO:0008418">
    <property type="term" value="F:protein-N-terminal asparagine amidohydrolase activity"/>
    <property type="evidence" value="ECO:0007669"/>
    <property type="project" value="UniProtKB-UniRule"/>
</dbReference>